<keyword evidence="4 8" id="KW-0418">Kinase</keyword>
<evidence type="ECO:0000256" key="2">
    <source>
        <dbReference type="ARBA" id="ARBA00022679"/>
    </source>
</evidence>
<keyword evidence="2" id="KW-0808">Transferase</keyword>
<dbReference type="InterPro" id="IPR006203">
    <property type="entry name" value="GHMP_knse_ATP-bd_CS"/>
</dbReference>
<evidence type="ECO:0000259" key="7">
    <source>
        <dbReference type="Pfam" id="PF10509"/>
    </source>
</evidence>
<reference evidence="9" key="1">
    <citation type="submission" date="2016-01" db="EMBL/GenBank/DDBJ databases">
        <authorList>
            <person name="Mitreva M."/>
            <person name="Pepin K.H."/>
            <person name="Mihindukulasuriya K.A."/>
            <person name="Fulton R."/>
            <person name="Fronick C."/>
            <person name="O'Laughlin M."/>
            <person name="Miner T."/>
            <person name="Herter B."/>
            <person name="Rosa B.A."/>
            <person name="Cordes M."/>
            <person name="Tomlinson C."/>
            <person name="Wollam A."/>
            <person name="Palsikar V.B."/>
            <person name="Mardis E.R."/>
            <person name="Wilson R.K."/>
        </authorList>
    </citation>
    <scope>NUCLEOTIDE SEQUENCE [LARGE SCALE GENOMIC DNA]</scope>
    <source>
        <strain evidence="9">KA00274</strain>
    </source>
</reference>
<dbReference type="GO" id="GO:0004335">
    <property type="term" value="F:galactokinase activity"/>
    <property type="evidence" value="ECO:0007669"/>
    <property type="project" value="InterPro"/>
</dbReference>
<gene>
    <name evidence="8" type="ORF">HMPREF1872_01268</name>
</gene>
<dbReference type="SUPFAM" id="SSF54211">
    <property type="entry name" value="Ribosomal protein S5 domain 2-like"/>
    <property type="match status" value="1"/>
</dbReference>
<dbReference type="InterPro" id="IPR014721">
    <property type="entry name" value="Ribsml_uS5_D2-typ_fold_subgr"/>
</dbReference>
<dbReference type="Pfam" id="PF10509">
    <property type="entry name" value="GalKase_gal_bdg"/>
    <property type="match status" value="1"/>
</dbReference>
<protein>
    <submittedName>
        <fullName evidence="8">GHMP kinase protein</fullName>
    </submittedName>
</protein>
<dbReference type="InterPro" id="IPR000705">
    <property type="entry name" value="Galactokinase"/>
</dbReference>
<dbReference type="OrthoDB" id="250531at2"/>
<feature type="domain" description="Galactokinase N-terminal" evidence="7">
    <location>
        <begin position="60"/>
        <end position="99"/>
    </location>
</feature>
<name>A0A133Y7P6_9FIRM</name>
<comment type="caution">
    <text evidence="8">The sequence shown here is derived from an EMBL/GenBank/DDBJ whole genome shotgun (WGS) entry which is preliminary data.</text>
</comment>
<dbReference type="PRINTS" id="PR00473">
    <property type="entry name" value="GALCTOKINASE"/>
</dbReference>
<comment type="similarity">
    <text evidence="1">Belongs to the GHMP kinase family. GalK subfamily.</text>
</comment>
<organism evidence="8 9">
    <name type="scientific">Amygdalobacter nucleatus</name>
    <dbReference type="NCBI Taxonomy" id="3029274"/>
    <lineage>
        <taxon>Bacteria</taxon>
        <taxon>Bacillati</taxon>
        <taxon>Bacillota</taxon>
        <taxon>Clostridia</taxon>
        <taxon>Eubacteriales</taxon>
        <taxon>Oscillospiraceae</taxon>
        <taxon>Amygdalobacter</taxon>
    </lineage>
</organism>
<dbReference type="PIRSF" id="PIRSF000530">
    <property type="entry name" value="Galactokinase"/>
    <property type="match status" value="1"/>
</dbReference>
<evidence type="ECO:0000256" key="5">
    <source>
        <dbReference type="ARBA" id="ARBA00022840"/>
    </source>
</evidence>
<dbReference type="GO" id="GO:0006012">
    <property type="term" value="P:galactose metabolic process"/>
    <property type="evidence" value="ECO:0007669"/>
    <property type="project" value="InterPro"/>
</dbReference>
<dbReference type="Pfam" id="PF00288">
    <property type="entry name" value="GHMP_kinases_N"/>
    <property type="match status" value="1"/>
</dbReference>
<dbReference type="PRINTS" id="PR00959">
    <property type="entry name" value="MEVGALKINASE"/>
</dbReference>
<dbReference type="InterPro" id="IPR020568">
    <property type="entry name" value="Ribosomal_Su5_D2-typ_SF"/>
</dbReference>
<dbReference type="GO" id="GO:0005524">
    <property type="term" value="F:ATP binding"/>
    <property type="evidence" value="ECO:0007669"/>
    <property type="project" value="UniProtKB-KW"/>
</dbReference>
<evidence type="ECO:0000313" key="9">
    <source>
        <dbReference type="Proteomes" id="UP000070080"/>
    </source>
</evidence>
<dbReference type="STRING" id="1497955.HMPREF1872_01268"/>
<dbReference type="PATRIC" id="fig|1497955.3.peg.1234"/>
<dbReference type="InterPro" id="IPR019539">
    <property type="entry name" value="GalKase_N"/>
</dbReference>
<dbReference type="SUPFAM" id="SSF55060">
    <property type="entry name" value="GHMP Kinase, C-terminal domain"/>
    <property type="match status" value="1"/>
</dbReference>
<dbReference type="RefSeq" id="WP_082714374.1">
    <property type="nucleotide sequence ID" value="NZ_CP118869.1"/>
</dbReference>
<dbReference type="Gene3D" id="3.30.70.890">
    <property type="entry name" value="GHMP kinase, C-terminal domain"/>
    <property type="match status" value="1"/>
</dbReference>
<evidence type="ECO:0000259" key="6">
    <source>
        <dbReference type="Pfam" id="PF00288"/>
    </source>
</evidence>
<dbReference type="PANTHER" id="PTHR10457">
    <property type="entry name" value="MEVALONATE KINASE/GALACTOKINASE"/>
    <property type="match status" value="1"/>
</dbReference>
<evidence type="ECO:0000313" key="8">
    <source>
        <dbReference type="EMBL" id="KXB39236.1"/>
    </source>
</evidence>
<dbReference type="Proteomes" id="UP000070080">
    <property type="component" value="Unassembled WGS sequence"/>
</dbReference>
<dbReference type="EMBL" id="LSCV01000042">
    <property type="protein sequence ID" value="KXB39236.1"/>
    <property type="molecule type" value="Genomic_DNA"/>
</dbReference>
<evidence type="ECO:0000256" key="4">
    <source>
        <dbReference type="ARBA" id="ARBA00022777"/>
    </source>
</evidence>
<keyword evidence="5" id="KW-0067">ATP-binding</keyword>
<proteinExistence type="inferred from homology"/>
<dbReference type="Gene3D" id="3.30.230.10">
    <property type="match status" value="1"/>
</dbReference>
<evidence type="ECO:0000256" key="3">
    <source>
        <dbReference type="ARBA" id="ARBA00022741"/>
    </source>
</evidence>
<dbReference type="AlphaFoldDB" id="A0A133Y7P6"/>
<sequence>MSSNTDQTNFCAKLAPLYEPALVKLYGNDPNTLQASKERYQDLCQGYTATFDLANLQNDSFYFFSTPGRSEIMGNHTDHQHGRVICSAISLDIIALVKPISEPVIRLKSKDYNKVDEIDLNDLNVHADEIGHSAALIRGVCAKLKELGYKVGGFECYTSANVPSGSGLSSSAAFEVMIISIIDKLYNNNVINPLLRAQIAQYAENVYFDKPCGLMDQCGCSFGGMIKIDFANSKDVNVEQFKNPFANSDYHLVISKAGGSHADLTNDYADIPAEMRSVSHCFGKNVLREVAEADFWRRLSQLRNQVNDRALLRSIHFFSEQERVEHAGQCLAKNDIAEFLKLVQASGQSSWQLLQNIYSNQNPLEQPISIALAVSAHILNGQGAYRVHGGGFAGTIQAYVPANLLAEYKQTIDAVCGANSVLDLQIRPYGAVCLEDII</sequence>
<dbReference type="InterPro" id="IPR036554">
    <property type="entry name" value="GHMP_kinase_C_sf"/>
</dbReference>
<dbReference type="GO" id="GO:0005829">
    <property type="term" value="C:cytosol"/>
    <property type="evidence" value="ECO:0007669"/>
    <property type="project" value="TreeGrafter"/>
</dbReference>
<dbReference type="InterPro" id="IPR006204">
    <property type="entry name" value="GHMP_kinase_N_dom"/>
</dbReference>
<accession>A0A133Y7P6</accession>
<feature type="domain" description="GHMP kinase N-terminal" evidence="6">
    <location>
        <begin position="136"/>
        <end position="224"/>
    </location>
</feature>
<keyword evidence="3" id="KW-0547">Nucleotide-binding</keyword>
<keyword evidence="9" id="KW-1185">Reference proteome</keyword>
<dbReference type="PANTHER" id="PTHR10457:SF7">
    <property type="entry name" value="GALACTOKINASE-RELATED"/>
    <property type="match status" value="1"/>
</dbReference>
<dbReference type="InterPro" id="IPR006206">
    <property type="entry name" value="Mevalonate/galactokinase"/>
</dbReference>
<evidence type="ECO:0000256" key="1">
    <source>
        <dbReference type="ARBA" id="ARBA00006566"/>
    </source>
</evidence>
<dbReference type="PROSITE" id="PS00627">
    <property type="entry name" value="GHMP_KINASES_ATP"/>
    <property type="match status" value="1"/>
</dbReference>